<gene>
    <name evidence="2" type="ORF">B0I22_1579</name>
</gene>
<sequence>MPSYDEDENNSNDEFNFEEMTAEQVNEKLSKLF</sequence>
<name>A0A4R8I9R1_9FLAO</name>
<protein>
    <submittedName>
        <fullName evidence="2">Uncharacterized protein</fullName>
    </submittedName>
</protein>
<evidence type="ECO:0000313" key="3">
    <source>
        <dbReference type="Proteomes" id="UP000295313"/>
    </source>
</evidence>
<feature type="region of interest" description="Disordered" evidence="1">
    <location>
        <begin position="1"/>
        <end position="33"/>
    </location>
</feature>
<feature type="compositionally biased region" description="Acidic residues" evidence="1">
    <location>
        <begin position="1"/>
        <end position="21"/>
    </location>
</feature>
<dbReference type="AlphaFoldDB" id="A0A4R8I9R1"/>
<organism evidence="2 3">
    <name type="scientific">Epilithonimonas xixisoli</name>
    <dbReference type="NCBI Taxonomy" id="1476462"/>
    <lineage>
        <taxon>Bacteria</taxon>
        <taxon>Pseudomonadati</taxon>
        <taxon>Bacteroidota</taxon>
        <taxon>Flavobacteriia</taxon>
        <taxon>Flavobacteriales</taxon>
        <taxon>Weeksellaceae</taxon>
        <taxon>Chryseobacterium group</taxon>
        <taxon>Epilithonimonas</taxon>
    </lineage>
</organism>
<dbReference type="Proteomes" id="UP000295313">
    <property type="component" value="Unassembled WGS sequence"/>
</dbReference>
<proteinExistence type="predicted"/>
<evidence type="ECO:0000256" key="1">
    <source>
        <dbReference type="SAM" id="MobiDB-lite"/>
    </source>
</evidence>
<keyword evidence="3" id="KW-1185">Reference proteome</keyword>
<evidence type="ECO:0000313" key="2">
    <source>
        <dbReference type="EMBL" id="TDX83991.1"/>
    </source>
</evidence>
<comment type="caution">
    <text evidence="2">The sequence shown here is derived from an EMBL/GenBank/DDBJ whole genome shotgun (WGS) entry which is preliminary data.</text>
</comment>
<reference evidence="2 3" key="1">
    <citation type="submission" date="2019-03" db="EMBL/GenBank/DDBJ databases">
        <title>Genomic Encyclopedia of Type Strains, Phase III (KMG-III): the genomes of soil and plant-associated and newly described type strains.</title>
        <authorList>
            <person name="Whitman W."/>
        </authorList>
    </citation>
    <scope>NUCLEOTIDE SEQUENCE [LARGE SCALE GENOMIC DNA]</scope>
    <source>
        <strain evidence="2 3">CGMCC 1.12802</strain>
    </source>
</reference>
<accession>A0A4R8I9R1</accession>
<dbReference type="EMBL" id="SOEO01000002">
    <property type="protein sequence ID" value="TDX83991.1"/>
    <property type="molecule type" value="Genomic_DNA"/>
</dbReference>